<dbReference type="GO" id="GO:0015074">
    <property type="term" value="P:DNA integration"/>
    <property type="evidence" value="ECO:0007669"/>
    <property type="project" value="UniProtKB-KW"/>
</dbReference>
<dbReference type="RefSeq" id="WP_139494026.1">
    <property type="nucleotide sequence ID" value="NZ_CAWORL010000048.1"/>
</dbReference>
<dbReference type="AlphaFoldDB" id="A0AAX2UVY5"/>
<evidence type="ECO:0000256" key="2">
    <source>
        <dbReference type="ARBA" id="ARBA00022908"/>
    </source>
</evidence>
<proteinExistence type="inferred from homology"/>
<reference evidence="8" key="1">
    <citation type="submission" date="2017-10" db="EMBL/GenBank/DDBJ databases">
        <authorList>
            <person name="Colston S.M."/>
            <person name="Graf J."/>
        </authorList>
    </citation>
    <scope>NUCLEOTIDE SEQUENCE</scope>
    <source>
        <strain evidence="8">BAQ071013-135</strain>
    </source>
</reference>
<comment type="similarity">
    <text evidence="1">Belongs to the 'phage' integrase family.</text>
</comment>
<dbReference type="EMBL" id="PDXJ01000007">
    <property type="protein sequence ID" value="TND55547.1"/>
    <property type="molecule type" value="Genomic_DNA"/>
</dbReference>
<dbReference type="GO" id="GO:0003677">
    <property type="term" value="F:DNA binding"/>
    <property type="evidence" value="ECO:0007669"/>
    <property type="project" value="UniProtKB-UniRule"/>
</dbReference>
<feature type="domain" description="Tyr recombinase" evidence="6">
    <location>
        <begin position="158"/>
        <end position="329"/>
    </location>
</feature>
<dbReference type="InterPro" id="IPR044068">
    <property type="entry name" value="CB"/>
</dbReference>
<dbReference type="InterPro" id="IPR011010">
    <property type="entry name" value="DNA_brk_join_enz"/>
</dbReference>
<keyword evidence="2" id="KW-0229">DNA integration</keyword>
<sequence>MAKIQTRKGVKGTTYRVDVTHQGSRITKSFKVKRDAERFAAQFVLDADFAHILTNHTLNTLTLTEAVSEYLERYTGRDPNMANRLSWWTERLGHKPLGKISRRDIKTCLDSLRYEGKAPATCNRRKMMLSAVFQFCNEEYDIKHNPCREIRQLPENNAIIRFLTESELAKLLEAVKKSEWERLYLLVITALTTGARRSELIKLRWSDIDFQTKTAYLAKTKNSERRVLPLTPPVIAELEKFREVGSGHLFPHASGQGPFLHFDYRWKSAKRDAGLDNFRFHDLRHSCASFLAMAGAGLLEIADALGHKSLNMTKRYAHLCVEHKTKLIDRVFSEVGG</sequence>
<gene>
    <name evidence="8" type="ORF">CF123_06535</name>
</gene>
<evidence type="ECO:0000256" key="5">
    <source>
        <dbReference type="PROSITE-ProRule" id="PRU01248"/>
    </source>
</evidence>
<keyword evidence="3 5" id="KW-0238">DNA-binding</keyword>
<evidence type="ECO:0000313" key="8">
    <source>
        <dbReference type="EMBL" id="TND55547.1"/>
    </source>
</evidence>
<reference evidence="8" key="2">
    <citation type="journal article" date="2019" name="PLoS ONE">
        <title>Identification and characterization of putative Aeromonas spp. T3SS effectors.</title>
        <authorList>
            <person name="Rangel L.T."/>
            <person name="Marden J."/>
            <person name="Colston S."/>
            <person name="Setubal J.C."/>
            <person name="Graf J."/>
            <person name="Gogarten J.P."/>
        </authorList>
    </citation>
    <scope>NUCLEOTIDE SEQUENCE</scope>
    <source>
        <strain evidence="8">BAQ071013-135</strain>
    </source>
</reference>
<comment type="caution">
    <text evidence="8">The sequence shown here is derived from an EMBL/GenBank/DDBJ whole genome shotgun (WGS) entry which is preliminary data.</text>
</comment>
<organism evidence="8 9">
    <name type="scientific">Aeromonas veronii</name>
    <dbReference type="NCBI Taxonomy" id="654"/>
    <lineage>
        <taxon>Bacteria</taxon>
        <taxon>Pseudomonadati</taxon>
        <taxon>Pseudomonadota</taxon>
        <taxon>Gammaproteobacteria</taxon>
        <taxon>Aeromonadales</taxon>
        <taxon>Aeromonadaceae</taxon>
        <taxon>Aeromonas</taxon>
    </lineage>
</organism>
<dbReference type="InterPro" id="IPR002104">
    <property type="entry name" value="Integrase_catalytic"/>
</dbReference>
<dbReference type="PANTHER" id="PTHR30349">
    <property type="entry name" value="PHAGE INTEGRASE-RELATED"/>
    <property type="match status" value="1"/>
</dbReference>
<evidence type="ECO:0000259" key="6">
    <source>
        <dbReference type="PROSITE" id="PS51898"/>
    </source>
</evidence>
<dbReference type="Pfam" id="PF00589">
    <property type="entry name" value="Phage_integrase"/>
    <property type="match status" value="1"/>
</dbReference>
<dbReference type="PANTHER" id="PTHR30349:SF64">
    <property type="entry name" value="PROPHAGE INTEGRASE INTD-RELATED"/>
    <property type="match status" value="1"/>
</dbReference>
<dbReference type="InterPro" id="IPR050090">
    <property type="entry name" value="Tyrosine_recombinase_XerCD"/>
</dbReference>
<dbReference type="InterPro" id="IPR013762">
    <property type="entry name" value="Integrase-like_cat_sf"/>
</dbReference>
<evidence type="ECO:0000256" key="4">
    <source>
        <dbReference type="ARBA" id="ARBA00023172"/>
    </source>
</evidence>
<evidence type="ECO:0000256" key="3">
    <source>
        <dbReference type="ARBA" id="ARBA00023125"/>
    </source>
</evidence>
<dbReference type="InterPro" id="IPR010998">
    <property type="entry name" value="Integrase_recombinase_N"/>
</dbReference>
<dbReference type="Gene3D" id="1.10.150.130">
    <property type="match status" value="1"/>
</dbReference>
<dbReference type="CDD" id="cd00796">
    <property type="entry name" value="INT_Rci_Hp1_C"/>
    <property type="match status" value="1"/>
</dbReference>
<dbReference type="SUPFAM" id="SSF56349">
    <property type="entry name" value="DNA breaking-rejoining enzymes"/>
    <property type="match status" value="1"/>
</dbReference>
<evidence type="ECO:0000259" key="7">
    <source>
        <dbReference type="PROSITE" id="PS51900"/>
    </source>
</evidence>
<accession>A0AAX2UVY5</accession>
<dbReference type="Gene3D" id="1.10.443.10">
    <property type="entry name" value="Intergrase catalytic core"/>
    <property type="match status" value="1"/>
</dbReference>
<evidence type="ECO:0000313" key="9">
    <source>
        <dbReference type="Proteomes" id="UP000796104"/>
    </source>
</evidence>
<feature type="domain" description="Core-binding (CB)" evidence="7">
    <location>
        <begin position="61"/>
        <end position="137"/>
    </location>
</feature>
<dbReference type="Proteomes" id="UP000796104">
    <property type="component" value="Unassembled WGS sequence"/>
</dbReference>
<keyword evidence="4" id="KW-0233">DNA recombination</keyword>
<name>A0AAX2UVY5_AERVE</name>
<dbReference type="PROSITE" id="PS51900">
    <property type="entry name" value="CB"/>
    <property type="match status" value="1"/>
</dbReference>
<protein>
    <submittedName>
        <fullName evidence="8">Integrase</fullName>
    </submittedName>
</protein>
<evidence type="ECO:0000256" key="1">
    <source>
        <dbReference type="ARBA" id="ARBA00008857"/>
    </source>
</evidence>
<dbReference type="GO" id="GO:0006310">
    <property type="term" value="P:DNA recombination"/>
    <property type="evidence" value="ECO:0007669"/>
    <property type="project" value="UniProtKB-KW"/>
</dbReference>
<dbReference type="PROSITE" id="PS51898">
    <property type="entry name" value="TYR_RECOMBINASE"/>
    <property type="match status" value="1"/>
</dbReference>